<dbReference type="EMBL" id="LBWR01000001">
    <property type="protein sequence ID" value="KKR12797.1"/>
    <property type="molecule type" value="Genomic_DNA"/>
</dbReference>
<dbReference type="InterPro" id="IPR002192">
    <property type="entry name" value="PPDK_AMP/ATP-bd"/>
</dbReference>
<comment type="function">
    <text evidence="2 15">Catalyzes the phosphorylation of pyruvate to phosphoenolpyruvate.</text>
</comment>
<dbReference type="InterPro" id="IPR013815">
    <property type="entry name" value="ATP_grasp_subdomain_1"/>
</dbReference>
<dbReference type="Pfam" id="PF02896">
    <property type="entry name" value="PEP-utilizers_C"/>
    <property type="match status" value="1"/>
</dbReference>
<dbReference type="PIRSF" id="PIRSF000854">
    <property type="entry name" value="PEP_synthase"/>
    <property type="match status" value="1"/>
</dbReference>
<dbReference type="InterPro" id="IPR018274">
    <property type="entry name" value="PEP_util_AS"/>
</dbReference>
<name>A0A0G0RGL6_9BACT</name>
<dbReference type="Gene3D" id="3.30.1490.20">
    <property type="entry name" value="ATP-grasp fold, A domain"/>
    <property type="match status" value="1"/>
</dbReference>
<feature type="domain" description="PEP-utilising enzyme mobile" evidence="16">
    <location>
        <begin position="398"/>
        <end position="466"/>
    </location>
</feature>
<evidence type="ECO:0000256" key="15">
    <source>
        <dbReference type="PIRNR" id="PIRNR000854"/>
    </source>
</evidence>
<keyword evidence="11 15" id="KW-0067">ATP-binding</keyword>
<dbReference type="PROSITE" id="PS00370">
    <property type="entry name" value="PEP_ENZYMES_PHOS_SITE"/>
    <property type="match status" value="1"/>
</dbReference>
<organism evidence="19 20">
    <name type="scientific">Candidatus Wolfebacteria bacterium GW2011_GWC2_39_22</name>
    <dbReference type="NCBI Taxonomy" id="1619013"/>
    <lineage>
        <taxon>Bacteria</taxon>
        <taxon>Candidatus Wolfeibacteriota</taxon>
    </lineage>
</organism>
<dbReference type="InterPro" id="IPR008279">
    <property type="entry name" value="PEP-util_enz_mobile_dom"/>
</dbReference>
<dbReference type="PANTHER" id="PTHR43030:SF1">
    <property type="entry name" value="PHOSPHOENOLPYRUVATE SYNTHASE"/>
    <property type="match status" value="1"/>
</dbReference>
<evidence type="ECO:0000256" key="7">
    <source>
        <dbReference type="ARBA" id="ARBA00022679"/>
    </source>
</evidence>
<dbReference type="InterPro" id="IPR040442">
    <property type="entry name" value="Pyrv_kinase-like_dom_sf"/>
</dbReference>
<dbReference type="Proteomes" id="UP000034665">
    <property type="component" value="Unassembled WGS sequence"/>
</dbReference>
<comment type="cofactor">
    <cofactor evidence="1 15">
        <name>Mg(2+)</name>
        <dbReference type="ChEBI" id="CHEBI:18420"/>
    </cofactor>
</comment>
<dbReference type="Pfam" id="PF01326">
    <property type="entry name" value="PPDK_N"/>
    <property type="match status" value="1"/>
</dbReference>
<evidence type="ECO:0000256" key="11">
    <source>
        <dbReference type="ARBA" id="ARBA00022840"/>
    </source>
</evidence>
<comment type="catalytic activity">
    <reaction evidence="14 15">
        <text>pyruvate + ATP + H2O = phosphoenolpyruvate + AMP + phosphate + 2 H(+)</text>
        <dbReference type="Rhea" id="RHEA:11364"/>
        <dbReference type="ChEBI" id="CHEBI:15361"/>
        <dbReference type="ChEBI" id="CHEBI:15377"/>
        <dbReference type="ChEBI" id="CHEBI:15378"/>
        <dbReference type="ChEBI" id="CHEBI:30616"/>
        <dbReference type="ChEBI" id="CHEBI:43474"/>
        <dbReference type="ChEBI" id="CHEBI:58702"/>
        <dbReference type="ChEBI" id="CHEBI:456215"/>
        <dbReference type="EC" id="2.7.9.2"/>
    </reaction>
</comment>
<dbReference type="PATRIC" id="fig|1619013.3.peg.353"/>
<gene>
    <name evidence="19" type="ORF">UT41_C0001G0341</name>
</gene>
<dbReference type="PROSITE" id="PS00742">
    <property type="entry name" value="PEP_ENZYMES_2"/>
    <property type="match status" value="1"/>
</dbReference>
<comment type="caution">
    <text evidence="19">The sequence shown here is derived from an EMBL/GenBank/DDBJ whole genome shotgun (WGS) entry which is preliminary data.</text>
</comment>
<evidence type="ECO:0000256" key="8">
    <source>
        <dbReference type="ARBA" id="ARBA00022723"/>
    </source>
</evidence>
<feature type="domain" description="PEP-utilising enzyme C-terminal" evidence="18">
    <location>
        <begin position="491"/>
        <end position="811"/>
    </location>
</feature>
<accession>A0A0G0RGL6</accession>
<comment type="similarity">
    <text evidence="4 15">Belongs to the PEP-utilizing enzyme family.</text>
</comment>
<dbReference type="InterPro" id="IPR000121">
    <property type="entry name" value="PEP_util_C"/>
</dbReference>
<dbReference type="NCBIfam" id="TIGR01418">
    <property type="entry name" value="PEP_synth"/>
    <property type="match status" value="1"/>
</dbReference>
<dbReference type="GO" id="GO:0005524">
    <property type="term" value="F:ATP binding"/>
    <property type="evidence" value="ECO:0007669"/>
    <property type="project" value="UniProtKB-KW"/>
</dbReference>
<dbReference type="InterPro" id="IPR036637">
    <property type="entry name" value="Phosphohistidine_dom_sf"/>
</dbReference>
<protein>
    <recommendedName>
        <fullName evidence="6 15">Phosphoenolpyruvate synthase</fullName>
        <shortName evidence="15">PEP synthase</shortName>
        <ecNumber evidence="5 15">2.7.9.2</ecNumber>
    </recommendedName>
    <alternativeName>
        <fullName evidence="13 15">Pyruvate, water dikinase</fullName>
    </alternativeName>
</protein>
<dbReference type="Pfam" id="PF00391">
    <property type="entry name" value="PEP-utilizers"/>
    <property type="match status" value="1"/>
</dbReference>
<evidence type="ECO:0000313" key="19">
    <source>
        <dbReference type="EMBL" id="KKR12797.1"/>
    </source>
</evidence>
<dbReference type="SUPFAM" id="SSF56059">
    <property type="entry name" value="Glutathione synthetase ATP-binding domain-like"/>
    <property type="match status" value="1"/>
</dbReference>
<dbReference type="NCBIfam" id="NF005057">
    <property type="entry name" value="PRK06464.1"/>
    <property type="match status" value="1"/>
</dbReference>
<evidence type="ECO:0000259" key="17">
    <source>
        <dbReference type="Pfam" id="PF01326"/>
    </source>
</evidence>
<evidence type="ECO:0000259" key="16">
    <source>
        <dbReference type="Pfam" id="PF00391"/>
    </source>
</evidence>
<dbReference type="UniPathway" id="UPA00138"/>
<dbReference type="GO" id="GO:0046872">
    <property type="term" value="F:metal ion binding"/>
    <property type="evidence" value="ECO:0007669"/>
    <property type="project" value="UniProtKB-KW"/>
</dbReference>
<evidence type="ECO:0000256" key="4">
    <source>
        <dbReference type="ARBA" id="ARBA00007837"/>
    </source>
</evidence>
<comment type="pathway">
    <text evidence="3 15">Carbohydrate biosynthesis; gluconeogenesis.</text>
</comment>
<dbReference type="GO" id="GO:0006094">
    <property type="term" value="P:gluconeogenesis"/>
    <property type="evidence" value="ECO:0007669"/>
    <property type="project" value="UniProtKB-UniPathway"/>
</dbReference>
<proteinExistence type="inferred from homology"/>
<evidence type="ECO:0000256" key="2">
    <source>
        <dbReference type="ARBA" id="ARBA00002988"/>
    </source>
</evidence>
<evidence type="ECO:0000256" key="3">
    <source>
        <dbReference type="ARBA" id="ARBA00004742"/>
    </source>
</evidence>
<keyword evidence="8 15" id="KW-0479">Metal-binding</keyword>
<evidence type="ECO:0000256" key="12">
    <source>
        <dbReference type="ARBA" id="ARBA00022842"/>
    </source>
</evidence>
<dbReference type="InterPro" id="IPR023151">
    <property type="entry name" value="PEP_util_CS"/>
</dbReference>
<evidence type="ECO:0000256" key="13">
    <source>
        <dbReference type="ARBA" id="ARBA00033470"/>
    </source>
</evidence>
<dbReference type="SUPFAM" id="SSF52009">
    <property type="entry name" value="Phosphohistidine domain"/>
    <property type="match status" value="1"/>
</dbReference>
<keyword evidence="12 15" id="KW-0460">Magnesium</keyword>
<evidence type="ECO:0000256" key="14">
    <source>
        <dbReference type="ARBA" id="ARBA00047700"/>
    </source>
</evidence>
<evidence type="ECO:0000256" key="6">
    <source>
        <dbReference type="ARBA" id="ARBA00021623"/>
    </source>
</evidence>
<dbReference type="InterPro" id="IPR006319">
    <property type="entry name" value="PEP_synth"/>
</dbReference>
<keyword evidence="10 15" id="KW-0418">Kinase</keyword>
<dbReference type="STRING" id="1619013.UT41_C0001G0341"/>
<dbReference type="Gene3D" id="3.20.20.60">
    <property type="entry name" value="Phosphoenolpyruvate-binding domains"/>
    <property type="match status" value="1"/>
</dbReference>
<sequence length="821" mass="90357">MEKKYTVKMDQVGIKDVAEVGGKNASLGEMLQFLVPQGVNIPGGFVVTASAYRYFLEETGLKDLIKTTLTGLNSKNIPQLQKKCKLIREAIKKAEFPADMQKQVEDAYRAMEKQYGKNVDVAVRSSATAEDLPGASFAGEHETFLNIRGAKDVAVAVRAAMASLFTDRATSYRVDKGFDHFKVALSVGVQKMVRSDIGSSGVMFSIDTESGFKDVVVVNAVWGLGEMIVQGEVTPDEFLVFKPRLKEMVAGKNLGMNPIINKHLALKDAKMLYDTGAKGVQQTKIVKTTPKERDSFVLNDKEILQLAKWGVLIEDHYTKVHNKWTPMDMEWAKDGKTGELFIVQARPETIHAERDMTKVKEYVLEGAAKPIVTGISVGSKIATGKVHMIMSVKNITQFKAGEVLVTDMTDPDWEPIMKIASAIVTDKGGRTSHAAIVSRELGIPCIVGSLDATKKLKSGKIVTVDTAGAEGYVYDGAVKFSVREHDVKKIPKTKTKITMNIATPDTAFEKSFLPNDGVGLLREEFIIAGSIGIHPNALLNYKKLQAQAKKKDAVAKKIVAAIDQKTIGYTDKTQFYVDKLAYGIAKIGAAFYPKQVIVRFSDFKTNEYRTLVGGELYEPKEENPMIGWRGASRYYHPDFSDAFILELKAIKKVREEMGLDNVHVMIPFCRTTEEGKKNLAIMEKNGLGKKTGIKTYVMCEIPANVILADKFLDIFDGMSIGSNDLTQLTVGIDRDGNEKIKYITNEKDEAVTTLIKDVIAKCKARNKYIGICGQAPSDYPDFAQFLVEAGIEAISLNPDTVVKTTIAIAEKEAALAKKSSK</sequence>
<dbReference type="GO" id="GO:0008986">
    <property type="term" value="F:pyruvate, water dikinase activity"/>
    <property type="evidence" value="ECO:0007669"/>
    <property type="project" value="UniProtKB-EC"/>
</dbReference>
<evidence type="ECO:0000256" key="10">
    <source>
        <dbReference type="ARBA" id="ARBA00022777"/>
    </source>
</evidence>
<dbReference type="Gene3D" id="3.50.30.10">
    <property type="entry name" value="Phosphohistidine domain"/>
    <property type="match status" value="1"/>
</dbReference>
<evidence type="ECO:0000259" key="18">
    <source>
        <dbReference type="Pfam" id="PF02896"/>
    </source>
</evidence>
<evidence type="ECO:0000256" key="5">
    <source>
        <dbReference type="ARBA" id="ARBA00011996"/>
    </source>
</evidence>
<evidence type="ECO:0000313" key="20">
    <source>
        <dbReference type="Proteomes" id="UP000034665"/>
    </source>
</evidence>
<dbReference type="PANTHER" id="PTHR43030">
    <property type="entry name" value="PHOSPHOENOLPYRUVATE SYNTHASE"/>
    <property type="match status" value="1"/>
</dbReference>
<evidence type="ECO:0000256" key="9">
    <source>
        <dbReference type="ARBA" id="ARBA00022741"/>
    </source>
</evidence>
<keyword evidence="7 15" id="KW-0808">Transferase</keyword>
<keyword evidence="9 15" id="KW-0547">Nucleotide-binding</keyword>
<dbReference type="EC" id="2.7.9.2" evidence="5 15"/>
<reference evidence="19 20" key="1">
    <citation type="journal article" date="2015" name="Nature">
        <title>rRNA introns, odd ribosomes, and small enigmatic genomes across a large radiation of phyla.</title>
        <authorList>
            <person name="Brown C.T."/>
            <person name="Hug L.A."/>
            <person name="Thomas B.C."/>
            <person name="Sharon I."/>
            <person name="Castelle C.J."/>
            <person name="Singh A."/>
            <person name="Wilkins M.J."/>
            <person name="Williams K.H."/>
            <person name="Banfield J.F."/>
        </authorList>
    </citation>
    <scope>NUCLEOTIDE SEQUENCE [LARGE SCALE GENOMIC DNA]</scope>
</reference>
<dbReference type="AlphaFoldDB" id="A0A0G0RGL6"/>
<keyword evidence="19" id="KW-0670">Pyruvate</keyword>
<dbReference type="FunFam" id="3.30.1490.20:FF:000010">
    <property type="entry name" value="Phosphoenolpyruvate synthase"/>
    <property type="match status" value="1"/>
</dbReference>
<dbReference type="InterPro" id="IPR015813">
    <property type="entry name" value="Pyrv/PenolPyrv_kinase-like_dom"/>
</dbReference>
<dbReference type="Gene3D" id="3.30.470.20">
    <property type="entry name" value="ATP-grasp fold, B domain"/>
    <property type="match status" value="1"/>
</dbReference>
<dbReference type="FunFam" id="3.30.470.20:FF:000017">
    <property type="entry name" value="Phosphoenolpyruvate synthase"/>
    <property type="match status" value="1"/>
</dbReference>
<evidence type="ECO:0000256" key="1">
    <source>
        <dbReference type="ARBA" id="ARBA00001946"/>
    </source>
</evidence>
<feature type="domain" description="Pyruvate phosphate dikinase AMP/ATP-binding" evidence="17">
    <location>
        <begin position="18"/>
        <end position="361"/>
    </location>
</feature>
<dbReference type="SUPFAM" id="SSF51621">
    <property type="entry name" value="Phosphoenolpyruvate/pyruvate domain"/>
    <property type="match status" value="1"/>
</dbReference>